<sequence length="59" mass="6891">MTDIRAGKTYILNWKEWKEFCAEQDVIPSENCEQSFDLGGGHSFMVACYDMRTTHIEEK</sequence>
<dbReference type="EMBL" id="LAZR01008449">
    <property type="protein sequence ID" value="KKM78697.1"/>
    <property type="molecule type" value="Genomic_DNA"/>
</dbReference>
<organism evidence="1">
    <name type="scientific">marine sediment metagenome</name>
    <dbReference type="NCBI Taxonomy" id="412755"/>
    <lineage>
        <taxon>unclassified sequences</taxon>
        <taxon>metagenomes</taxon>
        <taxon>ecological metagenomes</taxon>
    </lineage>
</organism>
<gene>
    <name evidence="1" type="ORF">LCGC14_1357460</name>
</gene>
<reference evidence="1" key="1">
    <citation type="journal article" date="2015" name="Nature">
        <title>Complex archaea that bridge the gap between prokaryotes and eukaryotes.</title>
        <authorList>
            <person name="Spang A."/>
            <person name="Saw J.H."/>
            <person name="Jorgensen S.L."/>
            <person name="Zaremba-Niedzwiedzka K."/>
            <person name="Martijn J."/>
            <person name="Lind A.E."/>
            <person name="van Eijk R."/>
            <person name="Schleper C."/>
            <person name="Guy L."/>
            <person name="Ettema T.J."/>
        </authorList>
    </citation>
    <scope>NUCLEOTIDE SEQUENCE</scope>
</reference>
<proteinExistence type="predicted"/>
<dbReference type="AlphaFoldDB" id="A0A0F9NBC8"/>
<comment type="caution">
    <text evidence="1">The sequence shown here is derived from an EMBL/GenBank/DDBJ whole genome shotgun (WGS) entry which is preliminary data.</text>
</comment>
<evidence type="ECO:0000313" key="1">
    <source>
        <dbReference type="EMBL" id="KKM78697.1"/>
    </source>
</evidence>
<accession>A0A0F9NBC8</accession>
<name>A0A0F9NBC8_9ZZZZ</name>
<protein>
    <submittedName>
        <fullName evidence="1">Uncharacterized protein</fullName>
    </submittedName>
</protein>